<evidence type="ECO:0000256" key="4">
    <source>
        <dbReference type="ARBA" id="ARBA00023002"/>
    </source>
</evidence>
<keyword evidence="7" id="KW-0812">Transmembrane</keyword>
<gene>
    <name evidence="8" type="ORF">BDW59DRAFT_178152</name>
</gene>
<comment type="caution">
    <text evidence="8">The sequence shown here is derived from an EMBL/GenBank/DDBJ whole genome shotgun (WGS) entry which is preliminary data.</text>
</comment>
<keyword evidence="9" id="KW-1185">Reference proteome</keyword>
<dbReference type="InterPro" id="IPR002401">
    <property type="entry name" value="Cyt_P450_E_grp-I"/>
</dbReference>
<name>A0ABR4HE70_9EURO</name>
<evidence type="ECO:0000256" key="6">
    <source>
        <dbReference type="RuleBase" id="RU000461"/>
    </source>
</evidence>
<keyword evidence="3 6" id="KW-0479">Metal-binding</keyword>
<dbReference type="PANTHER" id="PTHR24305">
    <property type="entry name" value="CYTOCHROME P450"/>
    <property type="match status" value="1"/>
</dbReference>
<accession>A0ABR4HE70</accession>
<keyword evidence="7" id="KW-0472">Membrane</keyword>
<dbReference type="Pfam" id="PF00067">
    <property type="entry name" value="p450"/>
    <property type="match status" value="1"/>
</dbReference>
<sequence length="490" mass="55904">MAIFIDALVELTLFKTSPYKSLGYASMIMFLSWLLYRLAFSPLSKVPGPWYTKLSVLFLVYHEYRGSKRLWIHNLHLKYGSSVRIAPKELSFASTSAIKEIYTSAGGYAKTGLYSLFQHGSYRNLFTALDKKEHNEKKKRLADRYSNSAVLQPEIQAILRDRADAFTKVCAEKQTLDIYLYLHCYALDCVSAVVFDPYGTRSIEGGKDNEMVRRLSYHNSRPGLVIRHYLPWLHRFYEIFAPQSQKGGQMIDDYAWASIRKEPHSTSTLSTRLLKYPEIGTENMVAECLDHIGAGIDTTGDALCFLMWEISQPHNNKRMQRLSEELRLSNPANGDTLIDLPYLNAVIEETMRLWAPGTQSLPRYVPSGGRSIDGYFIPGHTIVSAQSFTVHRLDQTIFPNSEAFMPERWLEIEGSVERQRLIFAFGSGARTCLGKFLAMSEMRLLLHAVYSKFHTRPADDMNASMEMSDQLMTSRPKDMLCKLTFEPIGL</sequence>
<comment type="cofactor">
    <cofactor evidence="1">
        <name>heme</name>
        <dbReference type="ChEBI" id="CHEBI:30413"/>
    </cofactor>
</comment>
<dbReference type="Gene3D" id="1.10.630.10">
    <property type="entry name" value="Cytochrome P450"/>
    <property type="match status" value="1"/>
</dbReference>
<proteinExistence type="inferred from homology"/>
<evidence type="ECO:0000256" key="3">
    <source>
        <dbReference type="ARBA" id="ARBA00022723"/>
    </source>
</evidence>
<evidence type="ECO:0000256" key="5">
    <source>
        <dbReference type="ARBA" id="ARBA00023004"/>
    </source>
</evidence>
<reference evidence="8 9" key="1">
    <citation type="submission" date="2024-07" db="EMBL/GenBank/DDBJ databases">
        <title>Section-level genome sequencing and comparative genomics of Aspergillus sections Usti and Cavernicolus.</title>
        <authorList>
            <consortium name="Lawrence Berkeley National Laboratory"/>
            <person name="Nybo J.L."/>
            <person name="Vesth T.C."/>
            <person name="Theobald S."/>
            <person name="Frisvad J.C."/>
            <person name="Larsen T.O."/>
            <person name="Kjaerboelling I."/>
            <person name="Rothschild-Mancinelli K."/>
            <person name="Lyhne E.K."/>
            <person name="Kogle M.E."/>
            <person name="Barry K."/>
            <person name="Clum A."/>
            <person name="Na H."/>
            <person name="Ledsgaard L."/>
            <person name="Lin J."/>
            <person name="Lipzen A."/>
            <person name="Kuo A."/>
            <person name="Riley R."/>
            <person name="Mondo S."/>
            <person name="LaButti K."/>
            <person name="Haridas S."/>
            <person name="Pangalinan J."/>
            <person name="Salamov A.A."/>
            <person name="Simmons B.A."/>
            <person name="Magnuson J.K."/>
            <person name="Chen J."/>
            <person name="Drula E."/>
            <person name="Henrissat B."/>
            <person name="Wiebenga A."/>
            <person name="Lubbers R.J."/>
            <person name="Gomes A.C."/>
            <person name="Makela M.R."/>
            <person name="Stajich J."/>
            <person name="Grigoriev I.V."/>
            <person name="Mortensen U.H."/>
            <person name="De vries R.P."/>
            <person name="Baker S.E."/>
            <person name="Andersen M.R."/>
        </authorList>
    </citation>
    <scope>NUCLEOTIDE SEQUENCE [LARGE SCALE GENOMIC DNA]</scope>
    <source>
        <strain evidence="8 9">CBS 600.67</strain>
    </source>
</reference>
<dbReference type="PANTHER" id="PTHR24305:SF164">
    <property type="entry name" value="P450, PUTATIVE (EUROFUNG)-RELATED"/>
    <property type="match status" value="1"/>
</dbReference>
<dbReference type="InterPro" id="IPR050121">
    <property type="entry name" value="Cytochrome_P450_monoxygenase"/>
</dbReference>
<evidence type="ECO:0000256" key="1">
    <source>
        <dbReference type="ARBA" id="ARBA00001971"/>
    </source>
</evidence>
<protein>
    <submittedName>
        <fullName evidence="8">Cytochrome P450</fullName>
    </submittedName>
</protein>
<dbReference type="SUPFAM" id="SSF48264">
    <property type="entry name" value="Cytochrome P450"/>
    <property type="match status" value="1"/>
</dbReference>
<evidence type="ECO:0000313" key="9">
    <source>
        <dbReference type="Proteomes" id="UP001610335"/>
    </source>
</evidence>
<keyword evidence="6" id="KW-0349">Heme</keyword>
<dbReference type="PRINTS" id="PR00463">
    <property type="entry name" value="EP450I"/>
</dbReference>
<comment type="similarity">
    <text evidence="2 6">Belongs to the cytochrome P450 family.</text>
</comment>
<evidence type="ECO:0000313" key="8">
    <source>
        <dbReference type="EMBL" id="KAL2813783.1"/>
    </source>
</evidence>
<organism evidence="8 9">
    <name type="scientific">Aspergillus cavernicola</name>
    <dbReference type="NCBI Taxonomy" id="176166"/>
    <lineage>
        <taxon>Eukaryota</taxon>
        <taxon>Fungi</taxon>
        <taxon>Dikarya</taxon>
        <taxon>Ascomycota</taxon>
        <taxon>Pezizomycotina</taxon>
        <taxon>Eurotiomycetes</taxon>
        <taxon>Eurotiomycetidae</taxon>
        <taxon>Eurotiales</taxon>
        <taxon>Aspergillaceae</taxon>
        <taxon>Aspergillus</taxon>
        <taxon>Aspergillus subgen. Nidulantes</taxon>
    </lineage>
</organism>
<evidence type="ECO:0000256" key="2">
    <source>
        <dbReference type="ARBA" id="ARBA00010617"/>
    </source>
</evidence>
<dbReference type="InterPro" id="IPR036396">
    <property type="entry name" value="Cyt_P450_sf"/>
</dbReference>
<dbReference type="Proteomes" id="UP001610335">
    <property type="component" value="Unassembled WGS sequence"/>
</dbReference>
<dbReference type="EMBL" id="JBFXLS010000138">
    <property type="protein sequence ID" value="KAL2813783.1"/>
    <property type="molecule type" value="Genomic_DNA"/>
</dbReference>
<dbReference type="InterPro" id="IPR017972">
    <property type="entry name" value="Cyt_P450_CS"/>
</dbReference>
<keyword evidence="6" id="KW-0503">Monooxygenase</keyword>
<dbReference type="InterPro" id="IPR001128">
    <property type="entry name" value="Cyt_P450"/>
</dbReference>
<dbReference type="PRINTS" id="PR00385">
    <property type="entry name" value="P450"/>
</dbReference>
<evidence type="ECO:0000256" key="7">
    <source>
        <dbReference type="SAM" id="Phobius"/>
    </source>
</evidence>
<keyword evidence="7" id="KW-1133">Transmembrane helix</keyword>
<feature type="transmembrane region" description="Helical" evidence="7">
    <location>
        <begin position="21"/>
        <end position="39"/>
    </location>
</feature>
<keyword evidence="4 6" id="KW-0560">Oxidoreductase</keyword>
<keyword evidence="5 6" id="KW-0408">Iron</keyword>
<dbReference type="PROSITE" id="PS00086">
    <property type="entry name" value="CYTOCHROME_P450"/>
    <property type="match status" value="1"/>
</dbReference>